<dbReference type="SUPFAM" id="SSF56784">
    <property type="entry name" value="HAD-like"/>
    <property type="match status" value="1"/>
</dbReference>
<name>A0ABT8L877_9BACT</name>
<gene>
    <name evidence="1" type="ORF">QQ020_17950</name>
</gene>
<reference evidence="1" key="1">
    <citation type="submission" date="2023-06" db="EMBL/GenBank/DDBJ databases">
        <title>Genomic of Agaribacillus aureum.</title>
        <authorList>
            <person name="Wang G."/>
        </authorList>
    </citation>
    <scope>NUCLEOTIDE SEQUENCE</scope>
    <source>
        <strain evidence="1">BMA12</strain>
    </source>
</reference>
<dbReference type="InterPro" id="IPR036412">
    <property type="entry name" value="HAD-like_sf"/>
</dbReference>
<sequence>MIKTIIFDLGGVLIDWDPQHLYKKIIPDKQKRDYFLENICTSDWNDCQDAGRPLAEGTQLLVDQYPEFKNEIQAFYGRWEEMLVGPIQSTVNILEAIHRGNNYSLYALTNWSHETFPVAQERYDFLQLFSDIVVSGVEKMKKPDPGFYNLLLEKHSLLPKQTLFIDDNLSNIKAAQALGLQTIHFKIDDNLEEQLRNSHSIIF</sequence>
<dbReference type="Pfam" id="PF00702">
    <property type="entry name" value="Hydrolase"/>
    <property type="match status" value="1"/>
</dbReference>
<keyword evidence="2" id="KW-1185">Reference proteome</keyword>
<dbReference type="InterPro" id="IPR023198">
    <property type="entry name" value="PGP-like_dom2"/>
</dbReference>
<comment type="caution">
    <text evidence="1">The sequence shown here is derived from an EMBL/GenBank/DDBJ whole genome shotgun (WGS) entry which is preliminary data.</text>
</comment>
<dbReference type="InterPro" id="IPR006439">
    <property type="entry name" value="HAD-SF_hydro_IA"/>
</dbReference>
<dbReference type="RefSeq" id="WP_346759303.1">
    <property type="nucleotide sequence ID" value="NZ_JAUJEB010000004.1"/>
</dbReference>
<dbReference type="SFLD" id="SFLDS00003">
    <property type="entry name" value="Haloacid_Dehalogenase"/>
    <property type="match status" value="1"/>
</dbReference>
<dbReference type="PANTHER" id="PTHR43611">
    <property type="entry name" value="ALPHA-D-GLUCOSE 1-PHOSPHATE PHOSPHATASE"/>
    <property type="match status" value="1"/>
</dbReference>
<dbReference type="PANTHER" id="PTHR43611:SF3">
    <property type="entry name" value="FLAVIN MONONUCLEOTIDE HYDROLASE 1, CHLOROPLATIC"/>
    <property type="match status" value="1"/>
</dbReference>
<dbReference type="SFLD" id="SFLDG01129">
    <property type="entry name" value="C1.5:_HAD__Beta-PGM__Phosphata"/>
    <property type="match status" value="1"/>
</dbReference>
<accession>A0ABT8L877</accession>
<dbReference type="InterPro" id="IPR023214">
    <property type="entry name" value="HAD_sf"/>
</dbReference>
<dbReference type="NCBIfam" id="TIGR01509">
    <property type="entry name" value="HAD-SF-IA-v3"/>
    <property type="match status" value="1"/>
</dbReference>
<dbReference type="Gene3D" id="1.10.150.240">
    <property type="entry name" value="Putative phosphatase, domain 2"/>
    <property type="match status" value="1"/>
</dbReference>
<proteinExistence type="predicted"/>
<dbReference type="CDD" id="cd02603">
    <property type="entry name" value="HAD_sEH-N_like"/>
    <property type="match status" value="1"/>
</dbReference>
<evidence type="ECO:0000313" key="2">
    <source>
        <dbReference type="Proteomes" id="UP001172083"/>
    </source>
</evidence>
<dbReference type="EMBL" id="JAUJEB010000004">
    <property type="protein sequence ID" value="MDN5213964.1"/>
    <property type="molecule type" value="Genomic_DNA"/>
</dbReference>
<protein>
    <submittedName>
        <fullName evidence="1">HAD family phosphatase</fullName>
    </submittedName>
</protein>
<evidence type="ECO:0000313" key="1">
    <source>
        <dbReference type="EMBL" id="MDN5213964.1"/>
    </source>
</evidence>
<dbReference type="Gene3D" id="3.40.50.1000">
    <property type="entry name" value="HAD superfamily/HAD-like"/>
    <property type="match status" value="1"/>
</dbReference>
<dbReference type="Proteomes" id="UP001172083">
    <property type="component" value="Unassembled WGS sequence"/>
</dbReference>
<organism evidence="1 2">
    <name type="scientific">Agaribacillus aureus</name>
    <dbReference type="NCBI Taxonomy" id="3051825"/>
    <lineage>
        <taxon>Bacteria</taxon>
        <taxon>Pseudomonadati</taxon>
        <taxon>Bacteroidota</taxon>
        <taxon>Cytophagia</taxon>
        <taxon>Cytophagales</taxon>
        <taxon>Splendidivirgaceae</taxon>
        <taxon>Agaribacillus</taxon>
    </lineage>
</organism>